<dbReference type="Proteomes" id="UP000217257">
    <property type="component" value="Chromosome"/>
</dbReference>
<keyword evidence="3" id="KW-0808">Transferase</keyword>
<dbReference type="RefSeq" id="WP_095986613.1">
    <property type="nucleotide sequence ID" value="NZ_CP022098.1"/>
</dbReference>
<evidence type="ECO:0000256" key="1">
    <source>
        <dbReference type="SAM" id="MobiDB-lite"/>
    </source>
</evidence>
<dbReference type="InterPro" id="IPR029044">
    <property type="entry name" value="Nucleotide-diphossugar_trans"/>
</dbReference>
<feature type="region of interest" description="Disordered" evidence="1">
    <location>
        <begin position="246"/>
        <end position="268"/>
    </location>
</feature>
<reference evidence="3 4" key="1">
    <citation type="submission" date="2017-06" db="EMBL/GenBank/DDBJ databases">
        <title>Sequencing and comparative analysis of myxobacterial genomes.</title>
        <authorList>
            <person name="Rupp O."/>
            <person name="Goesmann A."/>
            <person name="Sogaard-Andersen L."/>
        </authorList>
    </citation>
    <scope>NUCLEOTIDE SEQUENCE [LARGE SCALE GENOMIC DNA]</scope>
    <source>
        <strain evidence="3 4">DSM 52655</strain>
    </source>
</reference>
<sequence length="268" mass="30661">MKLSVVIPAHNEEGCIESTVRALVEKLTEERIEYEVLVVNDNSKDQTEEILARLSRELKGVRYVNNTPPHGFGFAVRKGLESFSGDAVAVYMADASDRPEDLVLYWRTMEEKRVDCVFGSRFARGARVVDYPLPKLMLNRMANAFIQVLFTLSYNDTTNAFKLYRREVIQGLQPLLSHHFNLTVELPLKSIVRGFSYAVVPNDWINRKTGVSKLKIKEMGSRYLFIVLYCLIEKWLSRGDYRREKMSPMPKKTAPGPTDRSIPHVDAA</sequence>
<evidence type="ECO:0000259" key="2">
    <source>
        <dbReference type="Pfam" id="PF00535"/>
    </source>
</evidence>
<feature type="domain" description="Glycosyltransferase 2-like" evidence="2">
    <location>
        <begin position="4"/>
        <end position="170"/>
    </location>
</feature>
<dbReference type="EMBL" id="CP022098">
    <property type="protein sequence ID" value="ATB38442.1"/>
    <property type="molecule type" value="Genomic_DNA"/>
</dbReference>
<protein>
    <submittedName>
        <fullName evidence="3">Family 2 glycosyl transferase</fullName>
    </submittedName>
</protein>
<dbReference type="InterPro" id="IPR001173">
    <property type="entry name" value="Glyco_trans_2-like"/>
</dbReference>
<proteinExistence type="predicted"/>
<name>A0A250J4L4_9BACT</name>
<dbReference type="Gene3D" id="3.90.550.10">
    <property type="entry name" value="Spore Coat Polysaccharide Biosynthesis Protein SpsA, Chain A"/>
    <property type="match status" value="1"/>
</dbReference>
<dbReference type="AlphaFoldDB" id="A0A250J4L4"/>
<dbReference type="GO" id="GO:0016740">
    <property type="term" value="F:transferase activity"/>
    <property type="evidence" value="ECO:0007669"/>
    <property type="project" value="UniProtKB-KW"/>
</dbReference>
<dbReference type="InterPro" id="IPR050256">
    <property type="entry name" value="Glycosyltransferase_2"/>
</dbReference>
<dbReference type="PANTHER" id="PTHR48090">
    <property type="entry name" value="UNDECAPRENYL-PHOSPHATE 4-DEOXY-4-FORMAMIDO-L-ARABINOSE TRANSFERASE-RELATED"/>
    <property type="match status" value="1"/>
</dbReference>
<dbReference type="SUPFAM" id="SSF53448">
    <property type="entry name" value="Nucleotide-diphospho-sugar transferases"/>
    <property type="match status" value="1"/>
</dbReference>
<dbReference type="Pfam" id="PF00535">
    <property type="entry name" value="Glycos_transf_2"/>
    <property type="match status" value="1"/>
</dbReference>
<accession>A0A250J4L4</accession>
<dbReference type="PANTHER" id="PTHR48090:SF7">
    <property type="entry name" value="RFBJ PROTEIN"/>
    <property type="match status" value="1"/>
</dbReference>
<organism evidence="3 4">
    <name type="scientific">Cystobacter fuscus</name>
    <dbReference type="NCBI Taxonomy" id="43"/>
    <lineage>
        <taxon>Bacteria</taxon>
        <taxon>Pseudomonadati</taxon>
        <taxon>Myxococcota</taxon>
        <taxon>Myxococcia</taxon>
        <taxon>Myxococcales</taxon>
        <taxon>Cystobacterineae</taxon>
        <taxon>Archangiaceae</taxon>
        <taxon>Cystobacter</taxon>
    </lineage>
</organism>
<evidence type="ECO:0000313" key="3">
    <source>
        <dbReference type="EMBL" id="ATB38442.1"/>
    </source>
</evidence>
<evidence type="ECO:0000313" key="4">
    <source>
        <dbReference type="Proteomes" id="UP000217257"/>
    </source>
</evidence>
<gene>
    <name evidence="3" type="ORF">CYFUS_003877</name>
</gene>
<dbReference type="CDD" id="cd04179">
    <property type="entry name" value="DPM_DPG-synthase_like"/>
    <property type="match status" value="1"/>
</dbReference>
<dbReference type="KEGG" id="cfus:CYFUS_003877"/>